<keyword evidence="2" id="KW-1185">Reference proteome</keyword>
<dbReference type="Proteomes" id="UP000238375">
    <property type="component" value="Unassembled WGS sequence"/>
</dbReference>
<gene>
    <name evidence="1" type="ORF">CLV58_11350</name>
</gene>
<dbReference type="OrthoDB" id="962108at2"/>
<accession>A0A2T0SR79</accession>
<dbReference type="EMBL" id="PVTE01000013">
    <property type="protein sequence ID" value="PRY35922.1"/>
    <property type="molecule type" value="Genomic_DNA"/>
</dbReference>
<reference evidence="1 2" key="1">
    <citation type="submission" date="2018-03" db="EMBL/GenBank/DDBJ databases">
        <title>Genomic Encyclopedia of Archaeal and Bacterial Type Strains, Phase II (KMG-II): from individual species to whole genera.</title>
        <authorList>
            <person name="Goeker M."/>
        </authorList>
    </citation>
    <scope>NUCLEOTIDE SEQUENCE [LARGE SCALE GENOMIC DNA]</scope>
    <source>
        <strain evidence="1 2">DSM 28354</strain>
    </source>
</reference>
<sequence>MASRTRILLFVVVLITLSWGVYECKYYYSYYADLKDRPWAYSRDENTPLLVGTWQGEFRDPDNVAKTIRLTIEPPVSDEERSRKAARRTRKRSSFSRTDKKWFGGEATVTSVRGKEEYSLSGHVRTDDGHQLGPVRFSTDDGIGPVRSNFNLHSASEGGTWQDDELTLTIGFTYTTKTGSSHWSSADPRYDKKATIHFSRIKP</sequence>
<evidence type="ECO:0000313" key="2">
    <source>
        <dbReference type="Proteomes" id="UP000238375"/>
    </source>
</evidence>
<comment type="caution">
    <text evidence="1">The sequence shown here is derived from an EMBL/GenBank/DDBJ whole genome shotgun (WGS) entry which is preliminary data.</text>
</comment>
<proteinExistence type="predicted"/>
<protein>
    <submittedName>
        <fullName evidence="1">Uncharacterized protein</fullName>
    </submittedName>
</protein>
<evidence type="ECO:0000313" key="1">
    <source>
        <dbReference type="EMBL" id="PRY35922.1"/>
    </source>
</evidence>
<dbReference type="RefSeq" id="WP_106138829.1">
    <property type="nucleotide sequence ID" value="NZ_PVTE01000013.1"/>
</dbReference>
<name>A0A2T0SR79_9BACT</name>
<dbReference type="AlphaFoldDB" id="A0A2T0SR79"/>
<organism evidence="1 2">
    <name type="scientific">Spirosoma oryzae</name>
    <dbReference type="NCBI Taxonomy" id="1469603"/>
    <lineage>
        <taxon>Bacteria</taxon>
        <taxon>Pseudomonadati</taxon>
        <taxon>Bacteroidota</taxon>
        <taxon>Cytophagia</taxon>
        <taxon>Cytophagales</taxon>
        <taxon>Cytophagaceae</taxon>
        <taxon>Spirosoma</taxon>
    </lineage>
</organism>